<evidence type="ECO:0000313" key="9">
    <source>
        <dbReference type="Proteomes" id="UP000694620"/>
    </source>
</evidence>
<accession>A0A8C4X5J4</accession>
<evidence type="ECO:0000256" key="5">
    <source>
        <dbReference type="SAM" id="Coils"/>
    </source>
</evidence>
<reference evidence="8" key="2">
    <citation type="submission" date="2025-08" db="UniProtKB">
        <authorList>
            <consortium name="Ensembl"/>
        </authorList>
    </citation>
    <scope>IDENTIFICATION</scope>
</reference>
<feature type="region of interest" description="Disordered" evidence="6">
    <location>
        <begin position="226"/>
        <end position="294"/>
    </location>
</feature>
<organism evidence="8 9">
    <name type="scientific">Erpetoichthys calabaricus</name>
    <name type="common">Rope fish</name>
    <name type="synonym">Calamoichthys calabaricus</name>
    <dbReference type="NCBI Taxonomy" id="27687"/>
    <lineage>
        <taxon>Eukaryota</taxon>
        <taxon>Metazoa</taxon>
        <taxon>Chordata</taxon>
        <taxon>Craniata</taxon>
        <taxon>Vertebrata</taxon>
        <taxon>Euteleostomi</taxon>
        <taxon>Actinopterygii</taxon>
        <taxon>Polypteriformes</taxon>
        <taxon>Polypteridae</taxon>
        <taxon>Erpetoichthys</taxon>
    </lineage>
</organism>
<feature type="domain" description="RING-type" evidence="7">
    <location>
        <begin position="18"/>
        <end position="54"/>
    </location>
</feature>
<evidence type="ECO:0000256" key="1">
    <source>
        <dbReference type="ARBA" id="ARBA00022723"/>
    </source>
</evidence>
<keyword evidence="1" id="KW-0479">Metal-binding</keyword>
<name>A0A8C4X5J4_ERPCA</name>
<evidence type="ECO:0000256" key="4">
    <source>
        <dbReference type="PROSITE-ProRule" id="PRU00175"/>
    </source>
</evidence>
<dbReference type="InterPro" id="IPR017907">
    <property type="entry name" value="Znf_RING_CS"/>
</dbReference>
<reference evidence="8" key="3">
    <citation type="submission" date="2025-09" db="UniProtKB">
        <authorList>
            <consortium name="Ensembl"/>
        </authorList>
    </citation>
    <scope>IDENTIFICATION</scope>
</reference>
<dbReference type="Ensembl" id="ENSECRT00000006442.1">
    <property type="protein sequence ID" value="ENSECRP00000006342.1"/>
    <property type="gene ID" value="ENSECRG00000004229.1"/>
</dbReference>
<evidence type="ECO:0000256" key="6">
    <source>
        <dbReference type="SAM" id="MobiDB-lite"/>
    </source>
</evidence>
<dbReference type="SUPFAM" id="SSF57850">
    <property type="entry name" value="RING/U-box"/>
    <property type="match status" value="1"/>
</dbReference>
<sequence>MGYDIERIVGYVNEGLCICQDVLENPLQSPCEHAFCSTCIHGWLVHHHNCPEDRQSLNVSVLRPLFRYMKNDLNQLQIRCRNREHGCNMVCSLESIDLHEWTCINAHIGATAVMEDEQELQKDKVIVVQNIQKNLQKDKYMVLQYLQRELQMEKDTAIQNFQKEKNTTIQNIQKEKDTEKYMELQNLQRELQKEKNTELQNLHRKLQKEKDTAIQNLQKEKHTAIQNLQKEKHGAPKPPKGTTKGKIYGAPKPPKRTAKGKNTELQNLHRKLQKEKDQCPYRSHCSHGRRRATE</sequence>
<evidence type="ECO:0000313" key="8">
    <source>
        <dbReference type="Ensembl" id="ENSECRP00000006342.1"/>
    </source>
</evidence>
<dbReference type="PROSITE" id="PS50089">
    <property type="entry name" value="ZF_RING_2"/>
    <property type="match status" value="1"/>
</dbReference>
<evidence type="ECO:0000256" key="3">
    <source>
        <dbReference type="ARBA" id="ARBA00022833"/>
    </source>
</evidence>
<dbReference type="InterPro" id="IPR001841">
    <property type="entry name" value="Znf_RING"/>
</dbReference>
<keyword evidence="9" id="KW-1185">Reference proteome</keyword>
<protein>
    <recommendedName>
        <fullName evidence="7">RING-type domain-containing protein</fullName>
    </recommendedName>
</protein>
<dbReference type="GO" id="GO:0008270">
    <property type="term" value="F:zinc ion binding"/>
    <property type="evidence" value="ECO:0007669"/>
    <property type="project" value="UniProtKB-KW"/>
</dbReference>
<dbReference type="AlphaFoldDB" id="A0A8C4X5J4"/>
<feature type="coiled-coil region" evidence="5">
    <location>
        <begin position="158"/>
        <end position="223"/>
    </location>
</feature>
<dbReference type="InterPro" id="IPR013083">
    <property type="entry name" value="Znf_RING/FYVE/PHD"/>
</dbReference>
<evidence type="ECO:0000259" key="7">
    <source>
        <dbReference type="PROSITE" id="PS50089"/>
    </source>
</evidence>
<feature type="compositionally biased region" description="Basic residues" evidence="6">
    <location>
        <begin position="284"/>
        <end position="294"/>
    </location>
</feature>
<dbReference type="Gene3D" id="3.30.40.10">
    <property type="entry name" value="Zinc/RING finger domain, C3HC4 (zinc finger)"/>
    <property type="match status" value="1"/>
</dbReference>
<keyword evidence="5" id="KW-0175">Coiled coil</keyword>
<dbReference type="Proteomes" id="UP000694620">
    <property type="component" value="Chromosome 6"/>
</dbReference>
<dbReference type="PANTHER" id="PTHR15315:SF106">
    <property type="entry name" value="RING-TYPE DOMAIN-CONTAINING PROTEIN"/>
    <property type="match status" value="1"/>
</dbReference>
<dbReference type="PANTHER" id="PTHR15315">
    <property type="entry name" value="RING FINGER PROTEIN 41, 151"/>
    <property type="match status" value="1"/>
</dbReference>
<dbReference type="GeneTree" id="ENSGT00530000063647"/>
<dbReference type="SUPFAM" id="SSF49599">
    <property type="entry name" value="TRAF domain-like"/>
    <property type="match status" value="1"/>
</dbReference>
<reference evidence="8" key="1">
    <citation type="submission" date="2021-06" db="EMBL/GenBank/DDBJ databases">
        <authorList>
            <consortium name="Wellcome Sanger Institute Data Sharing"/>
        </authorList>
    </citation>
    <scope>NUCLEOTIDE SEQUENCE [LARGE SCALE GENOMIC DNA]</scope>
</reference>
<dbReference type="Pfam" id="PF13923">
    <property type="entry name" value="zf-C3HC4_2"/>
    <property type="match status" value="1"/>
</dbReference>
<keyword evidence="3" id="KW-0862">Zinc</keyword>
<dbReference type="PROSITE" id="PS00518">
    <property type="entry name" value="ZF_RING_1"/>
    <property type="match status" value="1"/>
</dbReference>
<keyword evidence="2 4" id="KW-0863">Zinc-finger</keyword>
<proteinExistence type="predicted"/>
<evidence type="ECO:0000256" key="2">
    <source>
        <dbReference type="ARBA" id="ARBA00022771"/>
    </source>
</evidence>